<proteinExistence type="inferred from homology"/>
<organism evidence="6 7">
    <name type="scientific">Stackebrandtia nassauensis (strain DSM 44728 / CIP 108903 / NRRL B-16338 / NBRC 102104 / LLR-40K-21)</name>
    <dbReference type="NCBI Taxonomy" id="446470"/>
    <lineage>
        <taxon>Bacteria</taxon>
        <taxon>Bacillati</taxon>
        <taxon>Actinomycetota</taxon>
        <taxon>Actinomycetes</taxon>
        <taxon>Glycomycetales</taxon>
        <taxon>Glycomycetaceae</taxon>
        <taxon>Stackebrandtia</taxon>
    </lineage>
</organism>
<dbReference type="SUPFAM" id="SSF53474">
    <property type="entry name" value="alpha/beta-Hydrolases"/>
    <property type="match status" value="1"/>
</dbReference>
<dbReference type="STRING" id="446470.Snas_4728"/>
<dbReference type="HOGENOM" id="CLU_013364_3_2_11"/>
<feature type="chain" id="PRO_5003049628" evidence="4">
    <location>
        <begin position="30"/>
        <end position="506"/>
    </location>
</feature>
<dbReference type="Proteomes" id="UP000000844">
    <property type="component" value="Chromosome"/>
</dbReference>
<dbReference type="InterPro" id="IPR013595">
    <property type="entry name" value="Pept_S33_TAP-like_C"/>
</dbReference>
<dbReference type="KEGG" id="sna:Snas_4728"/>
<dbReference type="eggNOG" id="COG0596">
    <property type="taxonomic scope" value="Bacteria"/>
</dbReference>
<comment type="similarity">
    <text evidence="1">Belongs to the peptidase S33 family.</text>
</comment>
<dbReference type="Pfam" id="PF08386">
    <property type="entry name" value="Abhydrolase_4"/>
    <property type="match status" value="1"/>
</dbReference>
<gene>
    <name evidence="6" type="ordered locus">Snas_4728</name>
</gene>
<keyword evidence="2 4" id="KW-0732">Signal</keyword>
<evidence type="ECO:0000259" key="5">
    <source>
        <dbReference type="Pfam" id="PF08386"/>
    </source>
</evidence>
<reference evidence="6 7" key="1">
    <citation type="journal article" date="2009" name="Stand. Genomic Sci.">
        <title>Complete genome sequence of Stackebrandtia nassauensis type strain (LLR-40K-21).</title>
        <authorList>
            <person name="Munk C."/>
            <person name="Lapidus A."/>
            <person name="Copeland A."/>
            <person name="Jando M."/>
            <person name="Mayilraj S."/>
            <person name="Glavina Del Rio T."/>
            <person name="Nolan M."/>
            <person name="Chen F."/>
            <person name="Lucas S."/>
            <person name="Tice H."/>
            <person name="Cheng J.F."/>
            <person name="Han C."/>
            <person name="Detter J.C."/>
            <person name="Bruce D."/>
            <person name="Goodwin L."/>
            <person name="Chain P."/>
            <person name="Pitluck S."/>
            <person name="Goker M."/>
            <person name="Ovchinikova G."/>
            <person name="Pati A."/>
            <person name="Ivanova N."/>
            <person name="Mavromatis K."/>
            <person name="Chen A."/>
            <person name="Palaniappan K."/>
            <person name="Land M."/>
            <person name="Hauser L."/>
            <person name="Chang Y.J."/>
            <person name="Jeffries C.D."/>
            <person name="Bristow J."/>
            <person name="Eisen J.A."/>
            <person name="Markowitz V."/>
            <person name="Hugenholtz P."/>
            <person name="Kyrpides N.C."/>
            <person name="Klenk H.P."/>
        </authorList>
    </citation>
    <scope>NUCLEOTIDE SEQUENCE [LARGE SCALE GENOMIC DNA]</scope>
    <source>
        <strain evidence="7">DSM 44728 / CIP 108903 / NRRL B-16338 / NBRC 102104 / LLR-40K-21</strain>
    </source>
</reference>
<evidence type="ECO:0000256" key="1">
    <source>
        <dbReference type="ARBA" id="ARBA00010088"/>
    </source>
</evidence>
<keyword evidence="3" id="KW-0378">Hydrolase</keyword>
<name>D3Q7M8_STANL</name>
<dbReference type="Gene3D" id="3.40.50.1820">
    <property type="entry name" value="alpha/beta hydrolase"/>
    <property type="match status" value="1"/>
</dbReference>
<evidence type="ECO:0000313" key="7">
    <source>
        <dbReference type="Proteomes" id="UP000000844"/>
    </source>
</evidence>
<dbReference type="PANTHER" id="PTHR43248:SF29">
    <property type="entry name" value="TRIPEPTIDYL AMINOPEPTIDASE"/>
    <property type="match status" value="1"/>
</dbReference>
<dbReference type="GO" id="GO:0016787">
    <property type="term" value="F:hydrolase activity"/>
    <property type="evidence" value="ECO:0007669"/>
    <property type="project" value="UniProtKB-KW"/>
</dbReference>
<protein>
    <submittedName>
        <fullName evidence="6">TAP domain protein</fullName>
    </submittedName>
</protein>
<accession>D3Q7M8</accession>
<feature type="signal peptide" evidence="4">
    <location>
        <begin position="1"/>
        <end position="29"/>
    </location>
</feature>
<sequence length="506" mass="54603">MRKSTKAATAVLALAVLGTTGYLTHTALAEGDGLGRFANQKIDWHKCQLDENDEVGAELDAAGAQCGEVTVPLDYRKPNGRTIEVAMSRLEGSDKKHKIGSMLLNTGGPAGEGLDYVLPVSDAMGKLSSRFDLIGMDPRFVGRSNPIDCGWDVGTWVRSAGTERDGFDEIVDMQADLAERCERTKGDLLPHVTTRNTARDMDLIRRVLGERKLSYLGYSYGTYLGSVYTQMFPKRADRVVLDGAVDPDRYGATMFGDAAGHAENALKDWAKWAAKRDAEYGLGATQDEVVATVDSIMEAAAEEPLRIGEYELDDSAAPIVLLDGLSDDREPSNTKLAEAVATMHTAATQGSAKPGPELEGMLGFVLTGAESKYGSAQASILCGDVDVPTDPDWYWNDIEEHRADEPRFGPVYRDISPCASWSTEPIEEPTTVDNDVPALVVAATGDPMTPYEHAEALHGKLSESRLLTLDGARVHGVYGEYGNSCIDKRVNKYLASGKLPSGNPTC</sequence>
<evidence type="ECO:0000313" key="6">
    <source>
        <dbReference type="EMBL" id="ADD44370.1"/>
    </source>
</evidence>
<dbReference type="OrthoDB" id="3930934at2"/>
<evidence type="ECO:0000256" key="2">
    <source>
        <dbReference type="ARBA" id="ARBA00022729"/>
    </source>
</evidence>
<dbReference type="PANTHER" id="PTHR43248">
    <property type="entry name" value="2-SUCCINYL-6-HYDROXY-2,4-CYCLOHEXADIENE-1-CARBOXYLATE SYNTHASE"/>
    <property type="match status" value="1"/>
</dbReference>
<evidence type="ECO:0000256" key="3">
    <source>
        <dbReference type="ARBA" id="ARBA00022801"/>
    </source>
</evidence>
<dbReference type="RefSeq" id="WP_013019941.1">
    <property type="nucleotide sequence ID" value="NC_013947.1"/>
</dbReference>
<evidence type="ECO:0000256" key="4">
    <source>
        <dbReference type="SAM" id="SignalP"/>
    </source>
</evidence>
<dbReference type="EMBL" id="CP001778">
    <property type="protein sequence ID" value="ADD44370.1"/>
    <property type="molecule type" value="Genomic_DNA"/>
</dbReference>
<dbReference type="AlphaFoldDB" id="D3Q7M8"/>
<keyword evidence="7" id="KW-1185">Reference proteome</keyword>
<feature type="domain" description="Peptidase S33 tripeptidyl aminopeptidase-like C-terminal" evidence="5">
    <location>
        <begin position="416"/>
        <end position="506"/>
    </location>
</feature>
<dbReference type="InterPro" id="IPR051601">
    <property type="entry name" value="Serine_prot/Carboxylest_S33"/>
</dbReference>
<dbReference type="InterPro" id="IPR029058">
    <property type="entry name" value="AB_hydrolase_fold"/>
</dbReference>